<dbReference type="GO" id="GO:0005576">
    <property type="term" value="C:extracellular region"/>
    <property type="evidence" value="ECO:0007669"/>
    <property type="project" value="UniProtKB-SubCell"/>
</dbReference>
<keyword evidence="19" id="KW-1185">Reference proteome</keyword>
<evidence type="ECO:0000256" key="12">
    <source>
        <dbReference type="ARBA" id="ARBA00044502"/>
    </source>
</evidence>
<evidence type="ECO:0000256" key="14">
    <source>
        <dbReference type="ARBA" id="ARBA00047174"/>
    </source>
</evidence>
<evidence type="ECO:0000256" key="9">
    <source>
        <dbReference type="ARBA" id="ARBA00023157"/>
    </source>
</evidence>
<reference evidence="18 19" key="1">
    <citation type="submission" date="2019-10" db="EMBL/GenBank/DDBJ databases">
        <authorList>
            <person name="Palmer J.M."/>
        </authorList>
    </citation>
    <scope>NUCLEOTIDE SEQUENCE [LARGE SCALE GENOMIC DNA]</scope>
    <source>
        <strain evidence="18 19">TWF730</strain>
    </source>
</reference>
<dbReference type="CDD" id="cd21175">
    <property type="entry name" value="LPMO_AA9"/>
    <property type="match status" value="1"/>
</dbReference>
<feature type="signal peptide" evidence="16">
    <location>
        <begin position="1"/>
        <end position="20"/>
    </location>
</feature>
<dbReference type="PANTHER" id="PTHR33353:SF6">
    <property type="entry name" value="ENDOGLUCANASE IV"/>
    <property type="match status" value="1"/>
</dbReference>
<dbReference type="Proteomes" id="UP001373714">
    <property type="component" value="Unassembled WGS sequence"/>
</dbReference>
<evidence type="ECO:0000256" key="11">
    <source>
        <dbReference type="ARBA" id="ARBA00023326"/>
    </source>
</evidence>
<dbReference type="Pfam" id="PF03443">
    <property type="entry name" value="AA9"/>
    <property type="match status" value="1"/>
</dbReference>
<feature type="region of interest" description="Disordered" evidence="15">
    <location>
        <begin position="240"/>
        <end position="277"/>
    </location>
</feature>
<keyword evidence="5" id="KW-0136">Cellulose degradation</keyword>
<sequence>MRSSIFFLSTLLSGASTVLGHAYIKEMVIGGQTYAGFDPFYQASPQGIVQPWDTRNRNTDGPMRLSDGDGIICGRNPTPAQNIAKAQAGSQLTFRWSRWQQNHQGPIITYLADCGGDCKQARGANLQWFKIDEVGLLQQGFWGTDQLIRQGYEWKIQLPQNIKSGQYLMRHEMIALQFATQQNGAQFFTSCTNLEIEGGTGQTVPQGVRLQDYYNGGTQGLFVNIQGLGSYQIPGPPLTQGLGITPSVQLNDGSNNNPSFPRTFPNEPTDDNGTTPNVHLDYAGGVSGGSQQAQQQQQQGQQGRYVYYPGYGYYYVYNKRDIHREGHRDGHRNMKRRNHLRRRIVAAAAAVKAESA</sequence>
<evidence type="ECO:0000256" key="3">
    <source>
        <dbReference type="ARBA" id="ARBA00022525"/>
    </source>
</evidence>
<evidence type="ECO:0000256" key="15">
    <source>
        <dbReference type="SAM" id="MobiDB-lite"/>
    </source>
</evidence>
<comment type="caution">
    <text evidence="18">The sequence shown here is derived from an EMBL/GenBank/DDBJ whole genome shotgun (WGS) entry which is preliminary data.</text>
</comment>
<comment type="catalytic activity">
    <reaction evidence="13">
        <text>[(1-&gt;4)-beta-D-glucosyl]n+m + reduced acceptor + O2 = 4-dehydro-beta-D-glucosyl-[(1-&gt;4)-beta-D-glucosyl]n-1 + [(1-&gt;4)-beta-D-glucosyl]m + acceptor + H2O.</text>
        <dbReference type="EC" id="1.14.99.56"/>
    </reaction>
</comment>
<accession>A0AAV9VPT3</accession>
<keyword evidence="4" id="KW-0479">Metal-binding</keyword>
<evidence type="ECO:0000313" key="19">
    <source>
        <dbReference type="Proteomes" id="UP001373714"/>
    </source>
</evidence>
<feature type="compositionally biased region" description="Polar residues" evidence="15">
    <location>
        <begin position="246"/>
        <end position="260"/>
    </location>
</feature>
<name>A0AAV9VPT3_9PEZI</name>
<gene>
    <name evidence="18" type="ORF">TWF730_000858</name>
</gene>
<keyword evidence="11" id="KW-0624">Polysaccharide degradation</keyword>
<dbReference type="GO" id="GO:0046872">
    <property type="term" value="F:metal ion binding"/>
    <property type="evidence" value="ECO:0007669"/>
    <property type="project" value="UniProtKB-KW"/>
</dbReference>
<keyword evidence="6" id="KW-0560">Oxidoreductase</keyword>
<proteinExistence type="inferred from homology"/>
<feature type="chain" id="PRO_5043687470" description="lytic cellulose monooxygenase (C4-dehydrogenating)" evidence="16">
    <location>
        <begin position="21"/>
        <end position="356"/>
    </location>
</feature>
<keyword evidence="10" id="KW-0119">Carbohydrate metabolism</keyword>
<evidence type="ECO:0000259" key="17">
    <source>
        <dbReference type="Pfam" id="PF03443"/>
    </source>
</evidence>
<keyword evidence="7" id="KW-0186">Copper</keyword>
<dbReference type="AlphaFoldDB" id="A0AAV9VPT3"/>
<dbReference type="Gene3D" id="2.70.50.70">
    <property type="match status" value="1"/>
</dbReference>
<dbReference type="PANTHER" id="PTHR33353">
    <property type="entry name" value="PUTATIVE (AFU_ORTHOLOGUE AFUA_1G12560)-RELATED"/>
    <property type="match status" value="1"/>
</dbReference>
<keyword evidence="16" id="KW-0732">Signal</keyword>
<feature type="compositionally biased region" description="Low complexity" evidence="15">
    <location>
        <begin position="289"/>
        <end position="301"/>
    </location>
</feature>
<evidence type="ECO:0000256" key="10">
    <source>
        <dbReference type="ARBA" id="ARBA00023277"/>
    </source>
</evidence>
<protein>
    <recommendedName>
        <fullName evidence="14">lytic cellulose monooxygenase (C4-dehydrogenating)</fullName>
        <ecNumber evidence="14">1.14.99.56</ecNumber>
    </recommendedName>
</protein>
<evidence type="ECO:0000256" key="4">
    <source>
        <dbReference type="ARBA" id="ARBA00022723"/>
    </source>
</evidence>
<comment type="cofactor">
    <cofactor evidence="1">
        <name>Cu(2+)</name>
        <dbReference type="ChEBI" id="CHEBI:29036"/>
    </cofactor>
</comment>
<evidence type="ECO:0000256" key="7">
    <source>
        <dbReference type="ARBA" id="ARBA00023008"/>
    </source>
</evidence>
<dbReference type="EC" id="1.14.99.56" evidence="14"/>
<evidence type="ECO:0000256" key="6">
    <source>
        <dbReference type="ARBA" id="ARBA00023002"/>
    </source>
</evidence>
<dbReference type="InterPro" id="IPR005103">
    <property type="entry name" value="AA9_LPMO"/>
</dbReference>
<dbReference type="InterPro" id="IPR049892">
    <property type="entry name" value="AA9"/>
</dbReference>
<feature type="domain" description="Auxiliary Activity family 9 catalytic" evidence="17">
    <location>
        <begin position="21"/>
        <end position="226"/>
    </location>
</feature>
<evidence type="ECO:0000256" key="1">
    <source>
        <dbReference type="ARBA" id="ARBA00001973"/>
    </source>
</evidence>
<evidence type="ECO:0000313" key="18">
    <source>
        <dbReference type="EMBL" id="KAK6363427.1"/>
    </source>
</evidence>
<comment type="subcellular location">
    <subcellularLocation>
        <location evidence="2">Secreted</location>
    </subcellularLocation>
</comment>
<evidence type="ECO:0000256" key="16">
    <source>
        <dbReference type="SAM" id="SignalP"/>
    </source>
</evidence>
<evidence type="ECO:0000256" key="13">
    <source>
        <dbReference type="ARBA" id="ARBA00045077"/>
    </source>
</evidence>
<comment type="similarity">
    <text evidence="12">Belongs to the polysaccharide monooxygenase AA9 family.</text>
</comment>
<feature type="region of interest" description="Disordered" evidence="15">
    <location>
        <begin position="282"/>
        <end position="301"/>
    </location>
</feature>
<dbReference type="GO" id="GO:0004497">
    <property type="term" value="F:monooxygenase activity"/>
    <property type="evidence" value="ECO:0007669"/>
    <property type="project" value="UniProtKB-KW"/>
</dbReference>
<dbReference type="GO" id="GO:0030245">
    <property type="term" value="P:cellulose catabolic process"/>
    <property type="evidence" value="ECO:0007669"/>
    <property type="project" value="UniProtKB-KW"/>
</dbReference>
<keyword evidence="9" id="KW-1015">Disulfide bond</keyword>
<keyword evidence="3" id="KW-0964">Secreted</keyword>
<organism evidence="18 19">
    <name type="scientific">Orbilia blumenaviensis</name>
    <dbReference type="NCBI Taxonomy" id="1796055"/>
    <lineage>
        <taxon>Eukaryota</taxon>
        <taxon>Fungi</taxon>
        <taxon>Dikarya</taxon>
        <taxon>Ascomycota</taxon>
        <taxon>Pezizomycotina</taxon>
        <taxon>Orbiliomycetes</taxon>
        <taxon>Orbiliales</taxon>
        <taxon>Orbiliaceae</taxon>
        <taxon>Orbilia</taxon>
    </lineage>
</organism>
<evidence type="ECO:0000256" key="5">
    <source>
        <dbReference type="ARBA" id="ARBA00023001"/>
    </source>
</evidence>
<evidence type="ECO:0000256" key="8">
    <source>
        <dbReference type="ARBA" id="ARBA00023033"/>
    </source>
</evidence>
<keyword evidence="8" id="KW-0503">Monooxygenase</keyword>
<evidence type="ECO:0000256" key="2">
    <source>
        <dbReference type="ARBA" id="ARBA00004613"/>
    </source>
</evidence>
<dbReference type="EMBL" id="JAVHNS010000001">
    <property type="protein sequence ID" value="KAK6363427.1"/>
    <property type="molecule type" value="Genomic_DNA"/>
</dbReference>